<evidence type="ECO:0008006" key="3">
    <source>
        <dbReference type="Google" id="ProtNLM"/>
    </source>
</evidence>
<accession>W2RS52</accession>
<protein>
    <recommendedName>
        <fullName evidence="3">EthD domain-containing protein</fullName>
    </recommendedName>
</protein>
<evidence type="ECO:0000313" key="2">
    <source>
        <dbReference type="Proteomes" id="UP000030752"/>
    </source>
</evidence>
<dbReference type="EMBL" id="KB822722">
    <property type="protein sequence ID" value="ETN38563.1"/>
    <property type="molecule type" value="Genomic_DNA"/>
</dbReference>
<organism evidence="1 2">
    <name type="scientific">Cyphellophora europaea (strain CBS 101466)</name>
    <name type="common">Phialophora europaea</name>
    <dbReference type="NCBI Taxonomy" id="1220924"/>
    <lineage>
        <taxon>Eukaryota</taxon>
        <taxon>Fungi</taxon>
        <taxon>Dikarya</taxon>
        <taxon>Ascomycota</taxon>
        <taxon>Pezizomycotina</taxon>
        <taxon>Eurotiomycetes</taxon>
        <taxon>Chaetothyriomycetidae</taxon>
        <taxon>Chaetothyriales</taxon>
        <taxon>Cyphellophoraceae</taxon>
        <taxon>Cyphellophora</taxon>
    </lineage>
</organism>
<proteinExistence type="predicted"/>
<dbReference type="GeneID" id="19973939"/>
<name>W2RS52_CYPE1</name>
<keyword evidence="2" id="KW-1185">Reference proteome</keyword>
<dbReference type="eggNOG" id="ENOG502RQAR">
    <property type="taxonomic scope" value="Eukaryota"/>
</dbReference>
<dbReference type="Proteomes" id="UP000030752">
    <property type="component" value="Unassembled WGS sequence"/>
</dbReference>
<reference evidence="1 2" key="1">
    <citation type="submission" date="2013-03" db="EMBL/GenBank/DDBJ databases">
        <title>The Genome Sequence of Phialophora europaea CBS 101466.</title>
        <authorList>
            <consortium name="The Broad Institute Genomics Platform"/>
            <person name="Cuomo C."/>
            <person name="de Hoog S."/>
            <person name="Gorbushina A."/>
            <person name="Walker B."/>
            <person name="Young S.K."/>
            <person name="Zeng Q."/>
            <person name="Gargeya S."/>
            <person name="Fitzgerald M."/>
            <person name="Haas B."/>
            <person name="Abouelleil A."/>
            <person name="Allen A.W."/>
            <person name="Alvarado L."/>
            <person name="Arachchi H.M."/>
            <person name="Berlin A.M."/>
            <person name="Chapman S.B."/>
            <person name="Gainer-Dewar J."/>
            <person name="Goldberg J."/>
            <person name="Griggs A."/>
            <person name="Gujja S."/>
            <person name="Hansen M."/>
            <person name="Howarth C."/>
            <person name="Imamovic A."/>
            <person name="Ireland A."/>
            <person name="Larimer J."/>
            <person name="McCowan C."/>
            <person name="Murphy C."/>
            <person name="Pearson M."/>
            <person name="Poon T.W."/>
            <person name="Priest M."/>
            <person name="Roberts A."/>
            <person name="Saif S."/>
            <person name="Shea T."/>
            <person name="Sisk P."/>
            <person name="Sykes S."/>
            <person name="Wortman J."/>
            <person name="Nusbaum C."/>
            <person name="Birren B."/>
        </authorList>
    </citation>
    <scope>NUCLEOTIDE SEQUENCE [LARGE SCALE GENOMIC DNA]</scope>
    <source>
        <strain evidence="1 2">CBS 101466</strain>
    </source>
</reference>
<dbReference type="AlphaFoldDB" id="W2RS52"/>
<dbReference type="InParanoid" id="W2RS52"/>
<dbReference type="HOGENOM" id="CLU_089364_2_0_1"/>
<evidence type="ECO:0000313" key="1">
    <source>
        <dbReference type="EMBL" id="ETN38563.1"/>
    </source>
</evidence>
<gene>
    <name evidence="1" type="ORF">HMPREF1541_06600</name>
</gene>
<dbReference type="RefSeq" id="XP_008719152.1">
    <property type="nucleotide sequence ID" value="XM_008720930.1"/>
</dbReference>
<sequence>MASYTSDDCTGLLAFWADIDDPDYVLRYQQWHNCEHIPERVLTEGFIQGQRYRSLDNRPHFLMFYDTKTPAVLTSDAYMTTLRNPTPWTREALAHFRDPVRDIFQRLAVAGRPGKLAAPYVTSLRFDLSEPVDEERYVGRWLEAVTAVASVSRARLYKADAAMGNAANAENRFHGGGPGTQAYLALIEESLPPEEASDPVKAGDAALEGDVGRVDEECNRYWLEVVHTKAEMA</sequence>
<dbReference type="VEuPathDB" id="FungiDB:HMPREF1541_06600"/>
<dbReference type="OrthoDB" id="2851338at2759"/>